<dbReference type="PIRSF" id="PIRSF018637">
    <property type="entry name" value="TrmK"/>
    <property type="match status" value="1"/>
</dbReference>
<dbReference type="Pfam" id="PF04816">
    <property type="entry name" value="TrmK"/>
    <property type="match status" value="1"/>
</dbReference>
<dbReference type="Gene3D" id="1.10.287.1890">
    <property type="match status" value="1"/>
</dbReference>
<dbReference type="InterPro" id="IPR006901">
    <property type="entry name" value="TrmK"/>
</dbReference>
<evidence type="ECO:0000313" key="3">
    <source>
        <dbReference type="Proteomes" id="UP001597169"/>
    </source>
</evidence>
<organism evidence="2 3">
    <name type="scientific">Paenibacillus provencensis</name>
    <dbReference type="NCBI Taxonomy" id="441151"/>
    <lineage>
        <taxon>Bacteria</taxon>
        <taxon>Bacillati</taxon>
        <taxon>Bacillota</taxon>
        <taxon>Bacilli</taxon>
        <taxon>Bacillales</taxon>
        <taxon>Paenibacillaceae</taxon>
        <taxon>Paenibacillus</taxon>
    </lineage>
</organism>
<keyword evidence="1" id="KW-0175">Coiled coil</keyword>
<reference evidence="3" key="1">
    <citation type="journal article" date="2019" name="Int. J. Syst. Evol. Microbiol.">
        <title>The Global Catalogue of Microorganisms (GCM) 10K type strain sequencing project: providing services to taxonomists for standard genome sequencing and annotation.</title>
        <authorList>
            <consortium name="The Broad Institute Genomics Platform"/>
            <consortium name="The Broad Institute Genome Sequencing Center for Infectious Disease"/>
            <person name="Wu L."/>
            <person name="Ma J."/>
        </authorList>
    </citation>
    <scope>NUCLEOTIDE SEQUENCE [LARGE SCALE GENOMIC DNA]</scope>
    <source>
        <strain evidence="3">CCUG 53519</strain>
    </source>
</reference>
<protein>
    <submittedName>
        <fullName evidence="2">tRNA (Adenine(22)-N(1))-methyltransferase</fullName>
    </submittedName>
</protein>
<keyword evidence="3" id="KW-1185">Reference proteome</keyword>
<dbReference type="InterPro" id="IPR029063">
    <property type="entry name" value="SAM-dependent_MTases_sf"/>
</dbReference>
<dbReference type="Gene3D" id="3.40.50.150">
    <property type="entry name" value="Vaccinia Virus protein VP39"/>
    <property type="match status" value="1"/>
</dbReference>
<feature type="coiled-coil region" evidence="1">
    <location>
        <begin position="227"/>
        <end position="254"/>
    </location>
</feature>
<name>A0ABW3PXW4_9BACL</name>
<dbReference type="EMBL" id="JBHTKX010000001">
    <property type="protein sequence ID" value="MFD1126735.1"/>
    <property type="molecule type" value="Genomic_DNA"/>
</dbReference>
<dbReference type="PANTHER" id="PTHR38451:SF1">
    <property type="entry name" value="TRNA (ADENINE(22)-N(1))-METHYLTRANSFERASE"/>
    <property type="match status" value="1"/>
</dbReference>
<dbReference type="PANTHER" id="PTHR38451">
    <property type="entry name" value="TRNA (ADENINE(22)-N(1))-METHYLTRANSFERASE"/>
    <property type="match status" value="1"/>
</dbReference>
<proteinExistence type="predicted"/>
<evidence type="ECO:0000256" key="1">
    <source>
        <dbReference type="SAM" id="Coils"/>
    </source>
</evidence>
<gene>
    <name evidence="2" type="ORF">ACFQ3J_00920</name>
</gene>
<evidence type="ECO:0000313" key="2">
    <source>
        <dbReference type="EMBL" id="MFD1126735.1"/>
    </source>
</evidence>
<accession>A0ABW3PXW4</accession>
<comment type="caution">
    <text evidence="2">The sequence shown here is derived from an EMBL/GenBank/DDBJ whole genome shotgun (WGS) entry which is preliminary data.</text>
</comment>
<sequence>MLKLSKRLQLLHDLMDPGRNLADIGSDHALLPVACIQSGQAATAIAGELNEGPYEAAKRQVASSGLQAKIEVRRGDGLDVIEAGEVDTITIAGMGGALITNILERGKLKLKGVTRLILQPNVGEDILRKWLFDNDYVIEAERILEEDGKIYEVIAAVPGYFSHISNDEVYEPKLIGTADHVIELTSDELLKMGPFLVEQGGAVFVKKWEWEIDKIQKVLASLSKSDLPEAKGKAGELEQELKRIEEVLSCMQKDKP</sequence>
<dbReference type="RefSeq" id="WP_311285447.1">
    <property type="nucleotide sequence ID" value="NZ_JBHTKX010000001.1"/>
</dbReference>
<dbReference type="Proteomes" id="UP001597169">
    <property type="component" value="Unassembled WGS sequence"/>
</dbReference>
<dbReference type="SUPFAM" id="SSF53335">
    <property type="entry name" value="S-adenosyl-L-methionine-dependent methyltransferases"/>
    <property type="match status" value="1"/>
</dbReference>